<keyword evidence="8 14" id="KW-0378">Hydrolase</keyword>
<evidence type="ECO:0000256" key="3">
    <source>
        <dbReference type="ARBA" id="ARBA00009189"/>
    </source>
</evidence>
<evidence type="ECO:0000256" key="14">
    <source>
        <dbReference type="RuleBase" id="RU365022"/>
    </source>
</evidence>
<name>A0A0P0N1B1_9CREN</name>
<comment type="function">
    <text evidence="14">CRISPR (clustered regularly interspaced short palindromic repeat) is an adaptive immune system that provides protection against mobile genetic elements (viruses, transposable elements and conjugative plasmids). CRISPR clusters contain sequences complementary to antecedent mobile elements and target invading nucleic acids. CRISPR clusters are transcribed and processed into CRISPR RNA (crRNA).</text>
</comment>
<evidence type="ECO:0000256" key="9">
    <source>
        <dbReference type="ARBA" id="ARBA00022839"/>
    </source>
</evidence>
<dbReference type="GO" id="GO:0051536">
    <property type="term" value="F:iron-sulfur cluster binding"/>
    <property type="evidence" value="ECO:0007669"/>
    <property type="project" value="UniProtKB-KW"/>
</dbReference>
<evidence type="ECO:0000256" key="5">
    <source>
        <dbReference type="ARBA" id="ARBA00020049"/>
    </source>
</evidence>
<proteinExistence type="inferred from homology"/>
<reference evidence="16 17" key="1">
    <citation type="submission" date="2015-10" db="EMBL/GenBank/DDBJ databases">
        <title>Complete genome sequence of hyperthermophilic archaeon Pyrodictium delaneyi Su06.</title>
        <authorList>
            <person name="Jung J.-H."/>
            <person name="Lin J."/>
            <person name="Holden J.F."/>
            <person name="Park C.-S."/>
        </authorList>
    </citation>
    <scope>NUCLEOTIDE SEQUENCE [LARGE SCALE GENOMIC DNA]</scope>
    <source>
        <strain evidence="16 17">Su06</strain>
    </source>
</reference>
<gene>
    <name evidence="16" type="ORF">Pyrde_0312</name>
</gene>
<evidence type="ECO:0000256" key="12">
    <source>
        <dbReference type="ARBA" id="ARBA00023118"/>
    </source>
</evidence>
<dbReference type="GO" id="GO:0004527">
    <property type="term" value="F:exonuclease activity"/>
    <property type="evidence" value="ECO:0007669"/>
    <property type="project" value="UniProtKB-KW"/>
</dbReference>
<keyword evidence="6 14" id="KW-0540">Nuclease</keyword>
<comment type="cofactor">
    <cofactor evidence="14">
        <name>iron-sulfur cluster</name>
        <dbReference type="ChEBI" id="CHEBI:30408"/>
    </cofactor>
</comment>
<protein>
    <recommendedName>
        <fullName evidence="5 14">CRISPR-associated exonuclease Cas4</fullName>
        <ecNumber evidence="4 14">3.1.12.1</ecNumber>
    </recommendedName>
</protein>
<dbReference type="Gene3D" id="3.90.320.10">
    <property type="match status" value="1"/>
</dbReference>
<evidence type="ECO:0000256" key="13">
    <source>
        <dbReference type="ARBA" id="ARBA00023211"/>
    </source>
</evidence>
<keyword evidence="7 14" id="KW-0479">Metal-binding</keyword>
<comment type="cofactor">
    <cofactor evidence="14">
        <name>Mg(2+)</name>
        <dbReference type="ChEBI" id="CHEBI:18420"/>
    </cofactor>
    <cofactor evidence="14">
        <name>Mn(2+)</name>
        <dbReference type="ChEBI" id="CHEBI:29035"/>
    </cofactor>
    <text evidence="14">Mg(2+) or Mn(2+) required for ssDNA cleavage activity.</text>
</comment>
<evidence type="ECO:0000256" key="1">
    <source>
        <dbReference type="ARBA" id="ARBA00001936"/>
    </source>
</evidence>
<keyword evidence="13 14" id="KW-0464">Manganese</keyword>
<evidence type="ECO:0000256" key="8">
    <source>
        <dbReference type="ARBA" id="ARBA00022801"/>
    </source>
</evidence>
<evidence type="ECO:0000256" key="6">
    <source>
        <dbReference type="ARBA" id="ARBA00022722"/>
    </source>
</evidence>
<evidence type="ECO:0000256" key="10">
    <source>
        <dbReference type="ARBA" id="ARBA00023004"/>
    </source>
</evidence>
<keyword evidence="12 14" id="KW-0051">Antiviral defense</keyword>
<dbReference type="PANTHER" id="PTHR36531:SF6">
    <property type="entry name" value="DNA REPLICATION ATP-DEPENDENT HELICASE_NUCLEASE DNA2"/>
    <property type="match status" value="1"/>
</dbReference>
<dbReference type="GO" id="GO:0046872">
    <property type="term" value="F:metal ion binding"/>
    <property type="evidence" value="ECO:0007669"/>
    <property type="project" value="UniProtKB-KW"/>
</dbReference>
<evidence type="ECO:0000313" key="17">
    <source>
        <dbReference type="Proteomes" id="UP000058613"/>
    </source>
</evidence>
<dbReference type="InterPro" id="IPR038726">
    <property type="entry name" value="PDDEXK_AddAB-type"/>
</dbReference>
<evidence type="ECO:0000256" key="4">
    <source>
        <dbReference type="ARBA" id="ARBA00012768"/>
    </source>
</evidence>
<comment type="similarity">
    <text evidence="3 14">Belongs to the CRISPR-associated exonuclease Cas4 family.</text>
</comment>
<dbReference type="STRING" id="1273541.Pyrde_0312"/>
<dbReference type="GO" id="GO:0051607">
    <property type="term" value="P:defense response to virus"/>
    <property type="evidence" value="ECO:0007669"/>
    <property type="project" value="UniProtKB-KW"/>
</dbReference>
<dbReference type="NCBIfam" id="TIGR00372">
    <property type="entry name" value="cas4"/>
    <property type="match status" value="1"/>
</dbReference>
<dbReference type="InterPro" id="IPR051827">
    <property type="entry name" value="Cas4_exonuclease"/>
</dbReference>
<dbReference type="Proteomes" id="UP000058613">
    <property type="component" value="Chromosome"/>
</dbReference>
<dbReference type="PANTHER" id="PTHR36531">
    <property type="entry name" value="CRISPR-ASSOCIATED EXONUCLEASE CAS4"/>
    <property type="match status" value="1"/>
</dbReference>
<comment type="cofactor">
    <cofactor evidence="2">
        <name>[4Fe-4S] cluster</name>
        <dbReference type="ChEBI" id="CHEBI:49883"/>
    </cofactor>
</comment>
<dbReference type="KEGG" id="pdl:Pyrde_0312"/>
<evidence type="ECO:0000313" key="16">
    <source>
        <dbReference type="EMBL" id="ALL00362.1"/>
    </source>
</evidence>
<dbReference type="InterPro" id="IPR013343">
    <property type="entry name" value="CRISPR-assoc_prot_Cas4"/>
</dbReference>
<feature type="domain" description="PD-(D/E)XK endonuclease-like" evidence="15">
    <location>
        <begin position="63"/>
        <end position="209"/>
    </location>
</feature>
<dbReference type="EC" id="3.1.12.1" evidence="4 14"/>
<dbReference type="InterPro" id="IPR011604">
    <property type="entry name" value="PDDEXK-like_dom_sf"/>
</dbReference>
<evidence type="ECO:0000256" key="2">
    <source>
        <dbReference type="ARBA" id="ARBA00001966"/>
    </source>
</evidence>
<sequence>MTLAVQHAKSQSYSIVDEERLLPITLVKEYYWCPMIAYHKLLLWSERPTQSMQSGGLTGEQRAELVERLEEARIEVQELLWEQPVQSRRLGLVGRVDLVAVTPRETLVVVEAKLSVSRRSLYSRAQHILAQLAAYTIAAEETLAMPSEKTLVYATEAARLIEVRITPRHRRLVEEAARELWRILETGITPWTRPRRSRCRACSYRGVCPSIQA</sequence>
<comment type="cofactor">
    <cofactor evidence="1">
        <name>Mn(2+)</name>
        <dbReference type="ChEBI" id="CHEBI:29035"/>
    </cofactor>
</comment>
<keyword evidence="10 14" id="KW-0408">Iron</keyword>
<evidence type="ECO:0000256" key="11">
    <source>
        <dbReference type="ARBA" id="ARBA00023014"/>
    </source>
</evidence>
<dbReference type="AlphaFoldDB" id="A0A0P0N1B1"/>
<evidence type="ECO:0000259" key="15">
    <source>
        <dbReference type="Pfam" id="PF12705"/>
    </source>
</evidence>
<dbReference type="EMBL" id="CP013011">
    <property type="protein sequence ID" value="ALL00362.1"/>
    <property type="molecule type" value="Genomic_DNA"/>
</dbReference>
<organism evidence="16 17">
    <name type="scientific">Pyrodictium delaneyi</name>
    <dbReference type="NCBI Taxonomy" id="1273541"/>
    <lineage>
        <taxon>Archaea</taxon>
        <taxon>Thermoproteota</taxon>
        <taxon>Thermoprotei</taxon>
        <taxon>Desulfurococcales</taxon>
        <taxon>Pyrodictiaceae</taxon>
        <taxon>Pyrodictium</taxon>
    </lineage>
</organism>
<accession>A0A0P0N1B1</accession>
<keyword evidence="9 14" id="KW-0269">Exonuclease</keyword>
<evidence type="ECO:0000256" key="7">
    <source>
        <dbReference type="ARBA" id="ARBA00022723"/>
    </source>
</evidence>
<keyword evidence="11 14" id="KW-0411">Iron-sulfur</keyword>
<dbReference type="Pfam" id="PF12705">
    <property type="entry name" value="PDDEXK_1"/>
    <property type="match status" value="1"/>
</dbReference>